<reference evidence="2" key="1">
    <citation type="submission" date="2021-01" db="EMBL/GenBank/DDBJ databases">
        <title>Caligus Genome Assembly.</title>
        <authorList>
            <person name="Gallardo-Escarate C."/>
        </authorList>
    </citation>
    <scope>NUCLEOTIDE SEQUENCE [LARGE SCALE GENOMIC DNA]</scope>
</reference>
<name>A0A7T8HIU9_CALRO</name>
<keyword evidence="2" id="KW-1185">Reference proteome</keyword>
<proteinExistence type="predicted"/>
<evidence type="ECO:0000313" key="2">
    <source>
        <dbReference type="Proteomes" id="UP000595437"/>
    </source>
</evidence>
<accession>A0A7T8HIU9</accession>
<organism evidence="1 2">
    <name type="scientific">Caligus rogercresseyi</name>
    <name type="common">Sea louse</name>
    <dbReference type="NCBI Taxonomy" id="217165"/>
    <lineage>
        <taxon>Eukaryota</taxon>
        <taxon>Metazoa</taxon>
        <taxon>Ecdysozoa</taxon>
        <taxon>Arthropoda</taxon>
        <taxon>Crustacea</taxon>
        <taxon>Multicrustacea</taxon>
        <taxon>Hexanauplia</taxon>
        <taxon>Copepoda</taxon>
        <taxon>Siphonostomatoida</taxon>
        <taxon>Caligidae</taxon>
        <taxon>Caligus</taxon>
    </lineage>
</organism>
<dbReference type="EMBL" id="CP045896">
    <property type="protein sequence ID" value="QQP50566.1"/>
    <property type="molecule type" value="Genomic_DNA"/>
</dbReference>
<gene>
    <name evidence="1" type="ORF">FKW44_011603</name>
</gene>
<protein>
    <submittedName>
        <fullName evidence="1">Uncharacterized protein</fullName>
    </submittedName>
</protein>
<sequence length="60" mass="7038">MEGYHNEILRIHESGSEEELQEFLKVYSAFLSTVECPYLLRTSNSSRQILIRSRFPNNGF</sequence>
<evidence type="ECO:0000313" key="1">
    <source>
        <dbReference type="EMBL" id="QQP50566.1"/>
    </source>
</evidence>
<dbReference type="AlphaFoldDB" id="A0A7T8HIU9"/>
<dbReference type="Proteomes" id="UP000595437">
    <property type="component" value="Chromosome 7"/>
</dbReference>